<gene>
    <name evidence="1" type="ORF">H9962_06620</name>
</gene>
<comment type="caution">
    <text evidence="1">The sequence shown here is derived from an EMBL/GenBank/DDBJ whole genome shotgun (WGS) entry which is preliminary data.</text>
</comment>
<evidence type="ECO:0000313" key="2">
    <source>
        <dbReference type="Proteomes" id="UP000824225"/>
    </source>
</evidence>
<proteinExistence type="predicted"/>
<organism evidence="1 2">
    <name type="scientific">Candidatus Mailhella merdigallinarum</name>
    <dbReference type="NCBI Taxonomy" id="2838658"/>
    <lineage>
        <taxon>Bacteria</taxon>
        <taxon>Pseudomonadati</taxon>
        <taxon>Thermodesulfobacteriota</taxon>
        <taxon>Desulfovibrionia</taxon>
        <taxon>Desulfovibrionales</taxon>
        <taxon>Desulfovibrionaceae</taxon>
        <taxon>Mailhella</taxon>
    </lineage>
</organism>
<evidence type="ECO:0000313" key="1">
    <source>
        <dbReference type="EMBL" id="HJA08844.1"/>
    </source>
</evidence>
<reference evidence="1" key="2">
    <citation type="submission" date="2021-04" db="EMBL/GenBank/DDBJ databases">
        <authorList>
            <person name="Gilroy R."/>
        </authorList>
    </citation>
    <scope>NUCLEOTIDE SEQUENCE</scope>
    <source>
        <strain evidence="1">CHK186-16707</strain>
    </source>
</reference>
<name>A0A9D2HE48_9BACT</name>
<dbReference type="Pfam" id="PF11376">
    <property type="entry name" value="DUF3179"/>
    <property type="match status" value="1"/>
</dbReference>
<dbReference type="AlphaFoldDB" id="A0A9D2HE48"/>
<reference evidence="1" key="1">
    <citation type="journal article" date="2021" name="PeerJ">
        <title>Extensive microbial diversity within the chicken gut microbiome revealed by metagenomics and culture.</title>
        <authorList>
            <person name="Gilroy R."/>
            <person name="Ravi A."/>
            <person name="Getino M."/>
            <person name="Pursley I."/>
            <person name="Horton D.L."/>
            <person name="Alikhan N.F."/>
            <person name="Baker D."/>
            <person name="Gharbi K."/>
            <person name="Hall N."/>
            <person name="Watson M."/>
            <person name="Adriaenssens E.M."/>
            <person name="Foster-Nyarko E."/>
            <person name="Jarju S."/>
            <person name="Secka A."/>
            <person name="Antonio M."/>
            <person name="Oren A."/>
            <person name="Chaudhuri R.R."/>
            <person name="La Ragione R."/>
            <person name="Hildebrand F."/>
            <person name="Pallen M.J."/>
        </authorList>
    </citation>
    <scope>NUCLEOTIDE SEQUENCE</scope>
    <source>
        <strain evidence="1">CHK186-16707</strain>
    </source>
</reference>
<dbReference type="Proteomes" id="UP000824225">
    <property type="component" value="Unassembled WGS sequence"/>
</dbReference>
<dbReference type="EMBL" id="DXAN01000023">
    <property type="protein sequence ID" value="HJA08844.1"/>
    <property type="molecule type" value="Genomic_DNA"/>
</dbReference>
<dbReference type="InterPro" id="IPR021516">
    <property type="entry name" value="DUF3179"/>
</dbReference>
<protein>
    <submittedName>
        <fullName evidence="1">DUF3179 domain-containing protein</fullName>
    </submittedName>
</protein>
<sequence>MPRTMQDLRNITEQLVKTGLVHGDIPSLNSPAFVAVREASMGLEANDPVFVVPLPDGVRIYPQKILVWHEVVNEVIKGEPFCITYCPLSGCLAVYAARAGNQNLILDAEGRLYNNNAVLIDRNTGSLWSQVLGVAFDGPLTGTGLRILPCYWTTWGHAREFYPDAKVLQTPRGGWRNYNRDPYGSYLTPGNYYDDERILYPLTRLDSRLPAKTRILGLEIDNNFMAVDIDYIRKVKVVNFYSGLTPLVALYDDRLGVARVYERSVWEGRSPALFVWQDGVLRDVQTRSEWDMDGRCVKGNLEGASMEQLFGIYAFWFAWAAFNPETELVPGPTVVPDSALVVGDGVTSR</sequence>
<accession>A0A9D2HE48</accession>